<dbReference type="InterPro" id="IPR050228">
    <property type="entry name" value="Carboxylesterase_BioH"/>
</dbReference>
<protein>
    <submittedName>
        <fullName evidence="2">Alpha/beta hydrolase</fullName>
    </submittedName>
</protein>
<organism evidence="2 3">
    <name type="scientific">Achromobacter ruhlandii</name>
    <dbReference type="NCBI Taxonomy" id="72557"/>
    <lineage>
        <taxon>Bacteria</taxon>
        <taxon>Pseudomonadati</taxon>
        <taxon>Pseudomonadota</taxon>
        <taxon>Betaproteobacteria</taxon>
        <taxon>Burkholderiales</taxon>
        <taxon>Alcaligenaceae</taxon>
        <taxon>Achromobacter</taxon>
    </lineage>
</organism>
<dbReference type="Proteomes" id="UP000542405">
    <property type="component" value="Unassembled WGS sequence"/>
</dbReference>
<dbReference type="SUPFAM" id="SSF53474">
    <property type="entry name" value="alpha/beta-Hydrolases"/>
    <property type="match status" value="1"/>
</dbReference>
<dbReference type="InterPro" id="IPR000073">
    <property type="entry name" value="AB_hydrolase_1"/>
</dbReference>
<gene>
    <name evidence="2" type="ORF">HGQ98_11795</name>
</gene>
<dbReference type="GO" id="GO:0016787">
    <property type="term" value="F:hydrolase activity"/>
    <property type="evidence" value="ECO:0007669"/>
    <property type="project" value="UniProtKB-KW"/>
</dbReference>
<proteinExistence type="predicted"/>
<evidence type="ECO:0000313" key="3">
    <source>
        <dbReference type="Proteomes" id="UP000542405"/>
    </source>
</evidence>
<dbReference type="InterPro" id="IPR000639">
    <property type="entry name" value="Epox_hydrolase-like"/>
</dbReference>
<evidence type="ECO:0000259" key="1">
    <source>
        <dbReference type="Pfam" id="PF12697"/>
    </source>
</evidence>
<dbReference type="AlphaFoldDB" id="A0A848NIY2"/>
<accession>A0A848NIY2</accession>
<reference evidence="2 3" key="1">
    <citation type="submission" date="2020-04" db="EMBL/GenBank/DDBJ databases">
        <title>Achromobacter ruhlandii genome sequencing and assembly.</title>
        <authorList>
            <person name="Martins R.C.R."/>
            <person name="Perdigao-Neto L.V."/>
            <person name="Levin A.S.S."/>
            <person name="Costa S.F."/>
        </authorList>
    </citation>
    <scope>NUCLEOTIDE SEQUENCE [LARGE SCALE GENOMIC DNA]</scope>
    <source>
        <strain evidence="2 3">9035ralo</strain>
    </source>
</reference>
<dbReference type="Gene3D" id="3.40.50.1820">
    <property type="entry name" value="alpha/beta hydrolase"/>
    <property type="match status" value="1"/>
</dbReference>
<sequence>MRAVGAGVRWPLSGSLTRSCVHSVFDVMSGQAVLAAQAVGDGIPVVFLHAAVCDRRMWRAQLDGLGAGYRAIAYDRRGAGDTRAEPATHSAVADLIAVLDAAAGDAAAVLVGCSQGARVALDAALMHPARVRGLVLISPTVAGAPEAVLAPAMQALMQSLKAAEAAGDIDRVNALKARLFLDGPLAAEGRVGGALREQFLDMNGRVLRAAPVGASAPTVPAFDRLSECQAPTLVAWGSLDFPHIQERARLVAARLPHGAPWEVAGAAHLPSLERPADFTARIAAFIRRPDGAA</sequence>
<dbReference type="EMBL" id="JABBZE010000106">
    <property type="protein sequence ID" value="NMU90491.1"/>
    <property type="molecule type" value="Genomic_DNA"/>
</dbReference>
<dbReference type="PANTHER" id="PTHR43194:SF2">
    <property type="entry name" value="PEROXISOMAL MEMBRANE PROTEIN LPX1"/>
    <property type="match status" value="1"/>
</dbReference>
<keyword evidence="2" id="KW-0378">Hydrolase</keyword>
<dbReference type="PANTHER" id="PTHR43194">
    <property type="entry name" value="HYDROLASE ALPHA/BETA FOLD FAMILY"/>
    <property type="match status" value="1"/>
</dbReference>
<feature type="domain" description="AB hydrolase-1" evidence="1">
    <location>
        <begin position="45"/>
        <end position="280"/>
    </location>
</feature>
<name>A0A848NIY2_9BURK</name>
<comment type="caution">
    <text evidence="2">The sequence shown here is derived from an EMBL/GenBank/DDBJ whole genome shotgun (WGS) entry which is preliminary data.</text>
</comment>
<dbReference type="Pfam" id="PF12697">
    <property type="entry name" value="Abhydrolase_6"/>
    <property type="match status" value="1"/>
</dbReference>
<evidence type="ECO:0000313" key="2">
    <source>
        <dbReference type="EMBL" id="NMU90491.1"/>
    </source>
</evidence>
<dbReference type="PRINTS" id="PR00412">
    <property type="entry name" value="EPOXHYDRLASE"/>
</dbReference>
<dbReference type="InterPro" id="IPR029058">
    <property type="entry name" value="AB_hydrolase_fold"/>
</dbReference>
<dbReference type="PRINTS" id="PR00111">
    <property type="entry name" value="ABHYDROLASE"/>
</dbReference>